<organism evidence="1">
    <name type="scientific">marine sediment metagenome</name>
    <dbReference type="NCBI Taxonomy" id="412755"/>
    <lineage>
        <taxon>unclassified sequences</taxon>
        <taxon>metagenomes</taxon>
        <taxon>ecological metagenomes</taxon>
    </lineage>
</organism>
<dbReference type="EMBL" id="LAZR01008449">
    <property type="protein sequence ID" value="KKM78691.1"/>
    <property type="molecule type" value="Genomic_DNA"/>
</dbReference>
<protein>
    <submittedName>
        <fullName evidence="1">Uncharacterized protein</fullName>
    </submittedName>
</protein>
<name>A0A0F9KV73_9ZZZZ</name>
<evidence type="ECO:0000313" key="1">
    <source>
        <dbReference type="EMBL" id="KKM78691.1"/>
    </source>
</evidence>
<gene>
    <name evidence="1" type="ORF">LCGC14_1357400</name>
</gene>
<comment type="caution">
    <text evidence="1">The sequence shown here is derived from an EMBL/GenBank/DDBJ whole genome shotgun (WGS) entry which is preliminary data.</text>
</comment>
<reference evidence="1" key="1">
    <citation type="journal article" date="2015" name="Nature">
        <title>Complex archaea that bridge the gap between prokaryotes and eukaryotes.</title>
        <authorList>
            <person name="Spang A."/>
            <person name="Saw J.H."/>
            <person name="Jorgensen S.L."/>
            <person name="Zaremba-Niedzwiedzka K."/>
            <person name="Martijn J."/>
            <person name="Lind A.E."/>
            <person name="van Eijk R."/>
            <person name="Schleper C."/>
            <person name="Guy L."/>
            <person name="Ettema T.J."/>
        </authorList>
    </citation>
    <scope>NUCLEOTIDE SEQUENCE</scope>
</reference>
<accession>A0A0F9KV73</accession>
<sequence>MSYSTCLKCKKMVPWYDKYCSDCQREFGLPDLPDWQKENFNNTYESWENWAKGEVEKDLSNVKKKEESK</sequence>
<dbReference type="AlphaFoldDB" id="A0A0F9KV73"/>
<proteinExistence type="predicted"/>